<evidence type="ECO:0000313" key="1">
    <source>
        <dbReference type="EMBL" id="SOY27782.1"/>
    </source>
</evidence>
<dbReference type="EMBL" id="OFSM01000002">
    <property type="protein sequence ID" value="SOY27782.1"/>
    <property type="molecule type" value="Genomic_DNA"/>
</dbReference>
<protein>
    <recommendedName>
        <fullName evidence="3">Motility protein</fullName>
    </recommendedName>
</protein>
<evidence type="ECO:0008006" key="3">
    <source>
        <dbReference type="Google" id="ProtNLM"/>
    </source>
</evidence>
<reference evidence="1 2" key="1">
    <citation type="submission" date="2018-01" db="EMBL/GenBank/DDBJ databases">
        <authorList>
            <person name="Gaut B.S."/>
            <person name="Morton B.R."/>
            <person name="Clegg M.T."/>
            <person name="Duvall M.R."/>
        </authorList>
    </citation>
    <scope>NUCLEOTIDE SEQUENCE [LARGE SCALE GENOMIC DNA]</scope>
    <source>
        <strain evidence="1">GP69</strain>
    </source>
</reference>
<dbReference type="RefSeq" id="WP_103237892.1">
    <property type="nucleotide sequence ID" value="NZ_CANRXC010000048.1"/>
</dbReference>
<proteinExistence type="predicted"/>
<accession>A0A2K4ZBE7</accession>
<gene>
    <name evidence="1" type="ORF">AMURIS_00487</name>
</gene>
<dbReference type="Pfam" id="PF14070">
    <property type="entry name" value="YjfB_motility"/>
    <property type="match status" value="1"/>
</dbReference>
<organism evidence="1 2">
    <name type="scientific">Acetatifactor muris</name>
    <dbReference type="NCBI Taxonomy" id="879566"/>
    <lineage>
        <taxon>Bacteria</taxon>
        <taxon>Bacillati</taxon>
        <taxon>Bacillota</taxon>
        <taxon>Clostridia</taxon>
        <taxon>Lachnospirales</taxon>
        <taxon>Lachnospiraceae</taxon>
        <taxon>Acetatifactor</taxon>
    </lineage>
</organism>
<keyword evidence="2" id="KW-1185">Reference proteome</keyword>
<dbReference type="InterPro" id="IPR025906">
    <property type="entry name" value="YjfB_motility"/>
</dbReference>
<evidence type="ECO:0000313" key="2">
    <source>
        <dbReference type="Proteomes" id="UP000236311"/>
    </source>
</evidence>
<sequence>MDITGVALANVTELPQIGTAVLSKAMDTSEALGAGIVEMIDAAAMELSVNPYVGANFDMRV</sequence>
<name>A0A2K4ZBE7_9FIRM</name>
<dbReference type="OrthoDB" id="1924973at2"/>
<dbReference type="AlphaFoldDB" id="A0A2K4ZBE7"/>
<dbReference type="Proteomes" id="UP000236311">
    <property type="component" value="Unassembled WGS sequence"/>
</dbReference>